<reference evidence="1 2" key="1">
    <citation type="submission" date="2024-09" db="EMBL/GenBank/DDBJ databases">
        <authorList>
            <person name="Sun Q."/>
            <person name="Mori K."/>
        </authorList>
    </citation>
    <scope>NUCLEOTIDE SEQUENCE [LARGE SCALE GENOMIC DNA]</scope>
    <source>
        <strain evidence="1 2">CECT 8300</strain>
    </source>
</reference>
<evidence type="ECO:0000313" key="2">
    <source>
        <dbReference type="Proteomes" id="UP001589590"/>
    </source>
</evidence>
<keyword evidence="2" id="KW-1185">Reference proteome</keyword>
<dbReference type="RefSeq" id="WP_290270608.1">
    <property type="nucleotide sequence ID" value="NZ_JAUFQP010000010.1"/>
</dbReference>
<gene>
    <name evidence="1" type="ORF">ACFFU1_16680</name>
</gene>
<sequence length="383" mass="44082">MKNLVIQHFKNLPASKTKQFNDALQLFRKCPGKNLGQERFFNQAGYTPATLENLNYDLKKLVGITDADIRRAPSKKVIVLDPKIELTLAELENTATLDFNKVRAFLYQEKVEYPKIPTFEKGLPGNHQMKAWLQENNVETEATKKDDLLAAIQVFVEKSIYNLALDFMTAQEELNKALNSEDKKLTEEAQSFAFVPKADTKKEDVFTTAPDDVKTQIKLRDEFPFLNEDNCPEEFYILVGKKFNYYDAWVNAHAHLLVHIKDINQDASPINMTDEEVSEMALKAVENFEVNHAIWKELNHYKATGEILGAHPIFIERKLKESIEALTVEAGTKRISNLNNYIRRDNKNAEKAKDDAEKDKYLQKVVGWEVELNMIKTKFNFSE</sequence>
<proteinExistence type="predicted"/>
<organism evidence="1 2">
    <name type="scientific">Algibacter miyuki</name>
    <dbReference type="NCBI Taxonomy" id="1306933"/>
    <lineage>
        <taxon>Bacteria</taxon>
        <taxon>Pseudomonadati</taxon>
        <taxon>Bacteroidota</taxon>
        <taxon>Flavobacteriia</taxon>
        <taxon>Flavobacteriales</taxon>
        <taxon>Flavobacteriaceae</taxon>
        <taxon>Algibacter</taxon>
    </lineage>
</organism>
<protein>
    <submittedName>
        <fullName evidence="1">Uncharacterized protein</fullName>
    </submittedName>
</protein>
<dbReference type="EMBL" id="JBHMFA010000017">
    <property type="protein sequence ID" value="MFB9106546.1"/>
    <property type="molecule type" value="Genomic_DNA"/>
</dbReference>
<accession>A0ABV5H446</accession>
<evidence type="ECO:0000313" key="1">
    <source>
        <dbReference type="EMBL" id="MFB9106546.1"/>
    </source>
</evidence>
<name>A0ABV5H446_9FLAO</name>
<dbReference type="Proteomes" id="UP001589590">
    <property type="component" value="Unassembled WGS sequence"/>
</dbReference>
<comment type="caution">
    <text evidence="1">The sequence shown here is derived from an EMBL/GenBank/DDBJ whole genome shotgun (WGS) entry which is preliminary data.</text>
</comment>